<dbReference type="GeneID" id="13794878"/>
<keyword evidence="3" id="KW-1185">Reference proteome</keyword>
<proteinExistence type="predicted"/>
<name>K0IKI1_NITGG</name>
<feature type="transmembrane region" description="Helical" evidence="1">
    <location>
        <begin position="5"/>
        <end position="23"/>
    </location>
</feature>
<evidence type="ECO:0000256" key="1">
    <source>
        <dbReference type="SAM" id="Phobius"/>
    </source>
</evidence>
<keyword evidence="1" id="KW-0812">Transmembrane</keyword>
<accession>K0IKI1</accession>
<dbReference type="BioCyc" id="CNIT1237085:G1324-2859-MONOMER"/>
<gene>
    <name evidence="2" type="ordered locus">Ngar_c28590</name>
</gene>
<dbReference type="KEGG" id="nga:Ngar_c28590"/>
<organism evidence="2 3">
    <name type="scientific">Nitrososphaera gargensis (strain Ga9.2)</name>
    <dbReference type="NCBI Taxonomy" id="1237085"/>
    <lineage>
        <taxon>Archaea</taxon>
        <taxon>Nitrososphaerota</taxon>
        <taxon>Nitrososphaeria</taxon>
        <taxon>Nitrososphaerales</taxon>
        <taxon>Nitrososphaeraceae</taxon>
        <taxon>Nitrososphaera</taxon>
    </lineage>
</organism>
<evidence type="ECO:0000313" key="2">
    <source>
        <dbReference type="EMBL" id="AFU59778.1"/>
    </source>
</evidence>
<protein>
    <submittedName>
        <fullName evidence="2">Uncharacterized protein</fullName>
    </submittedName>
</protein>
<keyword evidence="1" id="KW-0472">Membrane</keyword>
<dbReference type="InParanoid" id="K0IKI1"/>
<sequence length="64" mass="7127">MHIYILIAIWFVGIATAAVALFMPVYSDYVIVGVVGWITVGASTGLILYEIKRIRAEDRKKELA</sequence>
<reference evidence="2 3" key="1">
    <citation type="journal article" date="2012" name="Environ. Microbiol.">
        <title>The genome of the ammonia-oxidizing Candidatus Nitrososphaera gargensis: insights into metabolic versatility and environmental adaptations.</title>
        <authorList>
            <person name="Spang A."/>
            <person name="Poehlein A."/>
            <person name="Offre P."/>
            <person name="Zumbragel S."/>
            <person name="Haider S."/>
            <person name="Rychlik N."/>
            <person name="Nowka B."/>
            <person name="Schmeisser C."/>
            <person name="Lebedeva E.V."/>
            <person name="Rattei T."/>
            <person name="Bohm C."/>
            <person name="Schmid M."/>
            <person name="Galushko A."/>
            <person name="Hatzenpichler R."/>
            <person name="Weinmaier T."/>
            <person name="Daniel R."/>
            <person name="Schleper C."/>
            <person name="Spieck E."/>
            <person name="Streit W."/>
            <person name="Wagner M."/>
        </authorList>
    </citation>
    <scope>NUCLEOTIDE SEQUENCE [LARGE SCALE GENOMIC DNA]</scope>
    <source>
        <strain evidence="3">Ga9.2</strain>
    </source>
</reference>
<dbReference type="HOGENOM" id="CLU_2857216_0_0_2"/>
<dbReference type="RefSeq" id="WP_015020312.1">
    <property type="nucleotide sequence ID" value="NC_018719.1"/>
</dbReference>
<feature type="transmembrane region" description="Helical" evidence="1">
    <location>
        <begin position="29"/>
        <end position="51"/>
    </location>
</feature>
<evidence type="ECO:0000313" key="3">
    <source>
        <dbReference type="Proteomes" id="UP000008037"/>
    </source>
</evidence>
<dbReference type="AlphaFoldDB" id="K0IKI1"/>
<dbReference type="EMBL" id="CP002408">
    <property type="protein sequence ID" value="AFU59778.1"/>
    <property type="molecule type" value="Genomic_DNA"/>
</dbReference>
<dbReference type="Proteomes" id="UP000008037">
    <property type="component" value="Chromosome"/>
</dbReference>
<keyword evidence="1" id="KW-1133">Transmembrane helix</keyword>